<feature type="region of interest" description="Disordered" evidence="1">
    <location>
        <begin position="49"/>
        <end position="74"/>
    </location>
</feature>
<sequence length="74" mass="8949">MKKNRNLEWGRYRHPEFLQSLNISVNELKFIRLFLKGGSAAMVKEMLRERKSKQDSSHKEDFSNRYHQLKKIKV</sequence>
<comment type="caution">
    <text evidence="2">The sequence shown here is derived from an EMBL/GenBank/DDBJ whole genome shotgun (WGS) entry which is preliminary data.</text>
</comment>
<gene>
    <name evidence="2" type="ORF">S03H2_01402</name>
</gene>
<name>X1FHQ9_9ZZZZ</name>
<dbReference type="EMBL" id="BARU01000407">
    <property type="protein sequence ID" value="GAH20333.1"/>
    <property type="molecule type" value="Genomic_DNA"/>
</dbReference>
<evidence type="ECO:0000313" key="2">
    <source>
        <dbReference type="EMBL" id="GAH20333.1"/>
    </source>
</evidence>
<reference evidence="2" key="1">
    <citation type="journal article" date="2014" name="Front. Microbiol.">
        <title>High frequency of phylogenetically diverse reductive dehalogenase-homologous genes in deep subseafloor sedimentary metagenomes.</title>
        <authorList>
            <person name="Kawai M."/>
            <person name="Futagami T."/>
            <person name="Toyoda A."/>
            <person name="Takaki Y."/>
            <person name="Nishi S."/>
            <person name="Hori S."/>
            <person name="Arai W."/>
            <person name="Tsubouchi T."/>
            <person name="Morono Y."/>
            <person name="Uchiyama I."/>
            <person name="Ito T."/>
            <person name="Fujiyama A."/>
            <person name="Inagaki F."/>
            <person name="Takami H."/>
        </authorList>
    </citation>
    <scope>NUCLEOTIDE SEQUENCE</scope>
    <source>
        <strain evidence="2">Expedition CK06-06</strain>
    </source>
</reference>
<proteinExistence type="predicted"/>
<dbReference type="AlphaFoldDB" id="X1FHQ9"/>
<feature type="compositionally biased region" description="Basic and acidic residues" evidence="1">
    <location>
        <begin position="49"/>
        <end position="64"/>
    </location>
</feature>
<protein>
    <submittedName>
        <fullName evidence="2">Uncharacterized protein</fullName>
    </submittedName>
</protein>
<accession>X1FHQ9</accession>
<organism evidence="2">
    <name type="scientific">marine sediment metagenome</name>
    <dbReference type="NCBI Taxonomy" id="412755"/>
    <lineage>
        <taxon>unclassified sequences</taxon>
        <taxon>metagenomes</taxon>
        <taxon>ecological metagenomes</taxon>
    </lineage>
</organism>
<evidence type="ECO:0000256" key="1">
    <source>
        <dbReference type="SAM" id="MobiDB-lite"/>
    </source>
</evidence>